<dbReference type="AlphaFoldDB" id="A0A0S4L7U0"/>
<dbReference type="SUPFAM" id="SSF51182">
    <property type="entry name" value="RmlC-like cupins"/>
    <property type="match status" value="1"/>
</dbReference>
<feature type="domain" description="ChrR-like cupin" evidence="1">
    <location>
        <begin position="18"/>
        <end position="111"/>
    </location>
</feature>
<protein>
    <recommendedName>
        <fullName evidence="1">ChrR-like cupin domain-containing protein</fullName>
    </recommendedName>
</protein>
<dbReference type="Gene3D" id="2.60.120.10">
    <property type="entry name" value="Jelly Rolls"/>
    <property type="match status" value="1"/>
</dbReference>
<dbReference type="InterPro" id="IPR011051">
    <property type="entry name" value="RmlC_Cupin_sf"/>
</dbReference>
<dbReference type="RefSeq" id="WP_090743875.1">
    <property type="nucleotide sequence ID" value="NZ_CZQA01000001.1"/>
</dbReference>
<dbReference type="InterPro" id="IPR025979">
    <property type="entry name" value="ChrR-like_cupin_dom"/>
</dbReference>
<keyword evidence="3" id="KW-1185">Reference proteome</keyword>
<dbReference type="Pfam" id="PF12973">
    <property type="entry name" value="Cupin_7"/>
    <property type="match status" value="1"/>
</dbReference>
<reference evidence="2 3" key="1">
    <citation type="submission" date="2015-10" db="EMBL/GenBank/DDBJ databases">
        <authorList>
            <person name="Gilbert D.G."/>
        </authorList>
    </citation>
    <scope>NUCLEOTIDE SEQUENCE [LARGE SCALE GENOMIC DNA]</scope>
    <source>
        <strain evidence="2">COMA1</strain>
    </source>
</reference>
<accession>A0A0S4L7U0</accession>
<dbReference type="STRING" id="1742972.COMA1_10754"/>
<proteinExistence type="predicted"/>
<evidence type="ECO:0000313" key="2">
    <source>
        <dbReference type="EMBL" id="CUS32669.1"/>
    </source>
</evidence>
<organism evidence="2 3">
    <name type="scientific">Candidatus Nitrospira nitrosa</name>
    <dbReference type="NCBI Taxonomy" id="1742972"/>
    <lineage>
        <taxon>Bacteria</taxon>
        <taxon>Pseudomonadati</taxon>
        <taxon>Nitrospirota</taxon>
        <taxon>Nitrospiria</taxon>
        <taxon>Nitrospirales</taxon>
        <taxon>Nitrospiraceae</taxon>
        <taxon>Nitrospira</taxon>
    </lineage>
</organism>
<name>A0A0S4L7U0_9BACT</name>
<evidence type="ECO:0000259" key="1">
    <source>
        <dbReference type="Pfam" id="PF12973"/>
    </source>
</evidence>
<dbReference type="InterPro" id="IPR014710">
    <property type="entry name" value="RmlC-like_jellyroll"/>
</dbReference>
<dbReference type="Proteomes" id="UP000199032">
    <property type="component" value="Unassembled WGS sequence"/>
</dbReference>
<gene>
    <name evidence="2" type="ORF">COMA1_10754</name>
</gene>
<dbReference type="EMBL" id="CZQA01000001">
    <property type="protein sequence ID" value="CUS32669.1"/>
    <property type="molecule type" value="Genomic_DNA"/>
</dbReference>
<dbReference type="OrthoDB" id="9793147at2"/>
<evidence type="ECO:0000313" key="3">
    <source>
        <dbReference type="Proteomes" id="UP000199032"/>
    </source>
</evidence>
<sequence>MSKSTTPYWNPLRSENRERWTPIHGLEGMAEELTLSIDPTSGEYTRLTRFLPGADTSQFGGKTHPYPEEVFIVSGRLYDDAFGLWLEAGHYASRPPGEQHGPFKTDVGCVVLELSFPNRAIEGHGIEPEDSQSHP</sequence>